<dbReference type="AlphaFoldDB" id="A0A2A2KRX7"/>
<evidence type="ECO:0000256" key="8">
    <source>
        <dbReference type="SAM" id="Coils"/>
    </source>
</evidence>
<evidence type="ECO:0000256" key="5">
    <source>
        <dbReference type="ARBA" id="ARBA00023128"/>
    </source>
</evidence>
<accession>A0A2A2KRX7</accession>
<evidence type="ECO:0000256" key="6">
    <source>
        <dbReference type="ARBA" id="ARBA00023136"/>
    </source>
</evidence>
<comment type="subunit">
    <text evidence="7">Component of the mitochondrial contact site and cristae organizing system (MICOS) complex.</text>
</comment>
<evidence type="ECO:0000256" key="3">
    <source>
        <dbReference type="ARBA" id="ARBA00022792"/>
    </source>
</evidence>
<comment type="subcellular location">
    <subcellularLocation>
        <location evidence="7">Mitochondrion inner membrane</location>
        <topology evidence="7">Single-pass membrane protein</topology>
    </subcellularLocation>
</comment>
<keyword evidence="8" id="KW-0175">Coiled coil</keyword>
<feature type="compositionally biased region" description="Polar residues" evidence="9">
    <location>
        <begin position="1"/>
        <end position="13"/>
    </location>
</feature>
<feature type="coiled-coil region" evidence="8">
    <location>
        <begin position="338"/>
        <end position="406"/>
    </location>
</feature>
<feature type="coiled-coil region" evidence="8">
    <location>
        <begin position="271"/>
        <end position="305"/>
    </location>
</feature>
<keyword evidence="6" id="KW-0472">Membrane</keyword>
<dbReference type="OrthoDB" id="10261039at2759"/>
<protein>
    <recommendedName>
        <fullName evidence="7">MICOS complex subunit MIC60</fullName>
    </recommendedName>
    <alternativeName>
        <fullName evidence="7">Mitofilin</fullName>
    </alternativeName>
</protein>
<dbReference type="GO" id="GO:0042407">
    <property type="term" value="P:cristae formation"/>
    <property type="evidence" value="ECO:0007669"/>
    <property type="project" value="TreeGrafter"/>
</dbReference>
<keyword evidence="11" id="KW-1185">Reference proteome</keyword>
<evidence type="ECO:0000256" key="2">
    <source>
        <dbReference type="ARBA" id="ARBA00022692"/>
    </source>
</evidence>
<feature type="coiled-coil region" evidence="8">
    <location>
        <begin position="163"/>
        <end position="201"/>
    </location>
</feature>
<evidence type="ECO:0000313" key="10">
    <source>
        <dbReference type="EMBL" id="PAV76701.1"/>
    </source>
</evidence>
<dbReference type="PANTHER" id="PTHR15415:SF7">
    <property type="entry name" value="MICOS COMPLEX SUBUNIT MIC60"/>
    <property type="match status" value="1"/>
</dbReference>
<gene>
    <name evidence="10" type="ORF">WR25_22219</name>
</gene>
<evidence type="ECO:0000256" key="9">
    <source>
        <dbReference type="SAM" id="MobiDB-lite"/>
    </source>
</evidence>
<feature type="region of interest" description="Disordered" evidence="9">
    <location>
        <begin position="1"/>
        <end position="52"/>
    </location>
</feature>
<keyword evidence="2 7" id="KW-0812">Transmembrane</keyword>
<comment type="similarity">
    <text evidence="1 7">Belongs to the MICOS complex subunit Mic60 family.</text>
</comment>
<comment type="function">
    <text evidence="7">Component of the MICOS complex, a large protein complex of the mitochondrial inner membrane that plays crucial roles in the maintenance of crista junctions, inner membrane architecture, and formation of contact sites to the outer membrane.</text>
</comment>
<dbReference type="Pfam" id="PF09731">
    <property type="entry name" value="Mitofilin"/>
    <property type="match status" value="1"/>
</dbReference>
<evidence type="ECO:0000256" key="7">
    <source>
        <dbReference type="RuleBase" id="RU363000"/>
    </source>
</evidence>
<sequence length="689" mass="77920">MMLRAAQNSTKQAGRSVRAYSQPPPGAQPHQAKAPSQPSMPKSSGGGGGFKWALAGLTAGTAGVVGYAYVDPEFRKQLEKTVPPVKPVLDKIIGEEQKLEKKIVEVKEKVQAVIPKKKEKEEILPPLEFKSPPPLPVVEKKPAYVEPVDVRKRVETPKENLPKDVVEKKNRDLENSLRSAIQSAEIRIHQATEAKSNTIREVENHAQLLRKAVDEGKDADWNKVNEALQKVETSSRSDGLAESDSRNFIDSLTKIINDGKKHTATSSNPLLLNASETVNKLTHQLNELNALVSQAREEAKVLNSYKELIDKSRQQFAMEMRNILPNVDMHARDKNLNEDELNALIAHAHKKVDQLRQQLVEQQVREEQHISRAIEEQKKADSRIAAEHLSVELKRIEAQKELEVERALSSERQSWEDQLEGKLKRASAAHSDHLEQVVRTQRQLFEIENAQKVEEAILIERDFHSRQMGAAISRLEGIESALSSRIALDNENRRAKQFWIACHNLIDTIKHGNKAGTDMDKRRLPLEETLKLLKEVNPEDNFVNTVITSFPESTKNQGIYTEQDLKNRFEKVYNLGRRTASIDENGGSLSGYLWSYVRSMFLVDVPRRFSDDDRFDPIACDNVELLARAKWYMDKGDMEGAMRVAQLLRGQPAQLARDWVVDTRTHLEARLLAQLLVVHAAATSIRTTY</sequence>
<dbReference type="PANTHER" id="PTHR15415">
    <property type="entry name" value="MITOFILIN"/>
    <property type="match status" value="1"/>
</dbReference>
<dbReference type="EMBL" id="LIAE01007828">
    <property type="protein sequence ID" value="PAV76701.1"/>
    <property type="molecule type" value="Genomic_DNA"/>
</dbReference>
<evidence type="ECO:0000313" key="11">
    <source>
        <dbReference type="Proteomes" id="UP000218231"/>
    </source>
</evidence>
<dbReference type="GO" id="GO:0061617">
    <property type="term" value="C:MICOS complex"/>
    <property type="evidence" value="ECO:0007669"/>
    <property type="project" value="TreeGrafter"/>
</dbReference>
<evidence type="ECO:0000256" key="4">
    <source>
        <dbReference type="ARBA" id="ARBA00022989"/>
    </source>
</evidence>
<keyword evidence="5 7" id="KW-0496">Mitochondrion</keyword>
<keyword evidence="3 7" id="KW-0999">Mitochondrion inner membrane</keyword>
<reference evidence="10 11" key="1">
    <citation type="journal article" date="2017" name="Curr. Biol.">
        <title>Genome architecture and evolution of a unichromosomal asexual nematode.</title>
        <authorList>
            <person name="Fradin H."/>
            <person name="Zegar C."/>
            <person name="Gutwein M."/>
            <person name="Lucas J."/>
            <person name="Kovtun M."/>
            <person name="Corcoran D."/>
            <person name="Baugh L.R."/>
            <person name="Kiontke K."/>
            <person name="Gunsalus K."/>
            <person name="Fitch D.H."/>
            <person name="Piano F."/>
        </authorList>
    </citation>
    <scope>NUCLEOTIDE SEQUENCE [LARGE SCALE GENOMIC DNA]</scope>
    <source>
        <strain evidence="10">PF1309</strain>
    </source>
</reference>
<name>A0A2A2KRX7_9BILA</name>
<evidence type="ECO:0000256" key="1">
    <source>
        <dbReference type="ARBA" id="ARBA00010877"/>
    </source>
</evidence>
<keyword evidence="4" id="KW-1133">Transmembrane helix</keyword>
<proteinExistence type="inferred from homology"/>
<dbReference type="InterPro" id="IPR019133">
    <property type="entry name" value="MIC60"/>
</dbReference>
<dbReference type="STRING" id="2018661.A0A2A2KRX7"/>
<comment type="caution">
    <text evidence="10">The sequence shown here is derived from an EMBL/GenBank/DDBJ whole genome shotgun (WGS) entry which is preliminary data.</text>
</comment>
<dbReference type="Proteomes" id="UP000218231">
    <property type="component" value="Unassembled WGS sequence"/>
</dbReference>
<organism evidence="10 11">
    <name type="scientific">Diploscapter pachys</name>
    <dbReference type="NCBI Taxonomy" id="2018661"/>
    <lineage>
        <taxon>Eukaryota</taxon>
        <taxon>Metazoa</taxon>
        <taxon>Ecdysozoa</taxon>
        <taxon>Nematoda</taxon>
        <taxon>Chromadorea</taxon>
        <taxon>Rhabditida</taxon>
        <taxon>Rhabditina</taxon>
        <taxon>Rhabditomorpha</taxon>
        <taxon>Rhabditoidea</taxon>
        <taxon>Rhabditidae</taxon>
        <taxon>Diploscapter</taxon>
    </lineage>
</organism>